<feature type="region of interest" description="Disordered" evidence="1">
    <location>
        <begin position="1"/>
        <end position="25"/>
    </location>
</feature>
<protein>
    <submittedName>
        <fullName evidence="2">Uncharacterized protein</fullName>
    </submittedName>
</protein>
<evidence type="ECO:0000313" key="3">
    <source>
        <dbReference type="Proteomes" id="UP001266305"/>
    </source>
</evidence>
<sequence length="65" mass="7145">GRQLGSKCGGGARLHGFPVNQARPARAPRPRLERCWRSDRLLLRGRESCTPRLRPAPTLPLCAAS</sequence>
<evidence type="ECO:0000313" key="2">
    <source>
        <dbReference type="EMBL" id="KAK2116535.1"/>
    </source>
</evidence>
<proteinExistence type="predicted"/>
<dbReference type="Proteomes" id="UP001266305">
    <property type="component" value="Unassembled WGS sequence"/>
</dbReference>
<name>A0ABQ9W5A6_SAGOE</name>
<organism evidence="2 3">
    <name type="scientific">Saguinus oedipus</name>
    <name type="common">Cotton-top tamarin</name>
    <name type="synonym">Oedipomidas oedipus</name>
    <dbReference type="NCBI Taxonomy" id="9490"/>
    <lineage>
        <taxon>Eukaryota</taxon>
        <taxon>Metazoa</taxon>
        <taxon>Chordata</taxon>
        <taxon>Craniata</taxon>
        <taxon>Vertebrata</taxon>
        <taxon>Euteleostomi</taxon>
        <taxon>Mammalia</taxon>
        <taxon>Eutheria</taxon>
        <taxon>Euarchontoglires</taxon>
        <taxon>Primates</taxon>
        <taxon>Haplorrhini</taxon>
        <taxon>Platyrrhini</taxon>
        <taxon>Cebidae</taxon>
        <taxon>Callitrichinae</taxon>
        <taxon>Saguinus</taxon>
    </lineage>
</organism>
<accession>A0ABQ9W5A6</accession>
<evidence type="ECO:0000256" key="1">
    <source>
        <dbReference type="SAM" id="MobiDB-lite"/>
    </source>
</evidence>
<feature type="non-terminal residue" evidence="2">
    <location>
        <position position="1"/>
    </location>
</feature>
<comment type="caution">
    <text evidence="2">The sequence shown here is derived from an EMBL/GenBank/DDBJ whole genome shotgun (WGS) entry which is preliminary data.</text>
</comment>
<gene>
    <name evidence="2" type="ORF">P7K49_003421</name>
</gene>
<feature type="non-terminal residue" evidence="2">
    <location>
        <position position="65"/>
    </location>
</feature>
<keyword evidence="3" id="KW-1185">Reference proteome</keyword>
<dbReference type="EMBL" id="JASSZA010000002">
    <property type="protein sequence ID" value="KAK2116535.1"/>
    <property type="molecule type" value="Genomic_DNA"/>
</dbReference>
<reference evidence="2 3" key="1">
    <citation type="submission" date="2023-05" db="EMBL/GenBank/DDBJ databases">
        <title>B98-5 Cell Line De Novo Hybrid Assembly: An Optical Mapping Approach.</title>
        <authorList>
            <person name="Kananen K."/>
            <person name="Auerbach J.A."/>
            <person name="Kautto E."/>
            <person name="Blachly J.S."/>
        </authorList>
    </citation>
    <scope>NUCLEOTIDE SEQUENCE [LARGE SCALE GENOMIC DNA]</scope>
    <source>
        <strain evidence="2">B95-8</strain>
        <tissue evidence="2">Cell line</tissue>
    </source>
</reference>